<dbReference type="Proteomes" id="UP000296455">
    <property type="component" value="Segment"/>
</dbReference>
<dbReference type="EMBL" id="MK552140">
    <property type="protein sequence ID" value="QBX06565.1"/>
    <property type="molecule type" value="Genomic_DNA"/>
</dbReference>
<name>A0A4D5ZC24_9CAUD</name>
<evidence type="ECO:0000313" key="2">
    <source>
        <dbReference type="Proteomes" id="UP000296455"/>
    </source>
</evidence>
<accession>A0A4D5ZC24</accession>
<protein>
    <submittedName>
        <fullName evidence="1">Uncharacterized protein</fullName>
    </submittedName>
</protein>
<evidence type="ECO:0000313" key="1">
    <source>
        <dbReference type="EMBL" id="QBX06565.1"/>
    </source>
</evidence>
<dbReference type="InterPro" id="IPR036671">
    <property type="entry name" value="DPH_MB_sf"/>
</dbReference>
<keyword evidence="2" id="KW-1185">Reference proteome</keyword>
<reference evidence="1 2" key="1">
    <citation type="submission" date="2019-02" db="EMBL/GenBank/DDBJ databases">
        <title>Complete genome sequence of Burkholderia cenocepacia phage BcepSaruman.</title>
        <authorList>
            <person name="Park K."/>
            <person name="Liu M."/>
            <person name="Gill J."/>
        </authorList>
    </citation>
    <scope>NUCLEOTIDE SEQUENCE [LARGE SCALE GENOMIC DNA]</scope>
</reference>
<sequence length="64" mass="7733">MIDHHYCKHCGRWFRLSLGRDVTGDFILECPHCTWYHYRRFERGEAVHCDVYRAHDTPKLIKGV</sequence>
<gene>
    <name evidence="1" type="ORF">BcepSaruman_152</name>
</gene>
<dbReference type="SUPFAM" id="SSF144217">
    <property type="entry name" value="CSL zinc finger"/>
    <property type="match status" value="1"/>
</dbReference>
<proteinExistence type="predicted"/>
<organism evidence="1 2">
    <name type="scientific">Burkholderia phage BcepSaruman</name>
    <dbReference type="NCBI Taxonomy" id="2530032"/>
    <lineage>
        <taxon>Viruses</taxon>
        <taxon>Duplodnaviria</taxon>
        <taxon>Heunggongvirae</taxon>
        <taxon>Uroviricota</taxon>
        <taxon>Caudoviricetes</taxon>
        <taxon>Sarumanvirus</taxon>
        <taxon>Sarumanvirus bcepsaruman</taxon>
    </lineage>
</organism>